<dbReference type="PANTHER" id="PTHR35391:SF7">
    <property type="entry name" value="C2H2-TYPE DOMAIN-CONTAINING PROTEIN"/>
    <property type="match status" value="1"/>
</dbReference>
<dbReference type="Proteomes" id="UP000275078">
    <property type="component" value="Unassembled WGS sequence"/>
</dbReference>
<dbReference type="EMBL" id="ML119683">
    <property type="protein sequence ID" value="RPA81003.1"/>
    <property type="molecule type" value="Genomic_DNA"/>
</dbReference>
<feature type="region of interest" description="Disordered" evidence="1">
    <location>
        <begin position="663"/>
        <end position="749"/>
    </location>
</feature>
<organism evidence="3 4">
    <name type="scientific">Ascobolus immersus RN42</name>
    <dbReference type="NCBI Taxonomy" id="1160509"/>
    <lineage>
        <taxon>Eukaryota</taxon>
        <taxon>Fungi</taxon>
        <taxon>Dikarya</taxon>
        <taxon>Ascomycota</taxon>
        <taxon>Pezizomycotina</taxon>
        <taxon>Pezizomycetes</taxon>
        <taxon>Pezizales</taxon>
        <taxon>Ascobolaceae</taxon>
        <taxon>Ascobolus</taxon>
    </lineage>
</organism>
<dbReference type="SMART" id="SM00355">
    <property type="entry name" value="ZnF_C2H2"/>
    <property type="match status" value="2"/>
</dbReference>
<feature type="domain" description="C2H2-type" evidence="2">
    <location>
        <begin position="974"/>
        <end position="997"/>
    </location>
</feature>
<feature type="compositionally biased region" description="Polar residues" evidence="1">
    <location>
        <begin position="563"/>
        <end position="582"/>
    </location>
</feature>
<dbReference type="InterPro" id="IPR013087">
    <property type="entry name" value="Znf_C2H2_type"/>
</dbReference>
<reference evidence="3 4" key="1">
    <citation type="journal article" date="2018" name="Nat. Ecol. Evol.">
        <title>Pezizomycetes genomes reveal the molecular basis of ectomycorrhizal truffle lifestyle.</title>
        <authorList>
            <person name="Murat C."/>
            <person name="Payen T."/>
            <person name="Noel B."/>
            <person name="Kuo A."/>
            <person name="Morin E."/>
            <person name="Chen J."/>
            <person name="Kohler A."/>
            <person name="Krizsan K."/>
            <person name="Balestrini R."/>
            <person name="Da Silva C."/>
            <person name="Montanini B."/>
            <person name="Hainaut M."/>
            <person name="Levati E."/>
            <person name="Barry K.W."/>
            <person name="Belfiori B."/>
            <person name="Cichocki N."/>
            <person name="Clum A."/>
            <person name="Dockter R.B."/>
            <person name="Fauchery L."/>
            <person name="Guy J."/>
            <person name="Iotti M."/>
            <person name="Le Tacon F."/>
            <person name="Lindquist E.A."/>
            <person name="Lipzen A."/>
            <person name="Malagnac F."/>
            <person name="Mello A."/>
            <person name="Molinier V."/>
            <person name="Miyauchi S."/>
            <person name="Poulain J."/>
            <person name="Riccioni C."/>
            <person name="Rubini A."/>
            <person name="Sitrit Y."/>
            <person name="Splivallo R."/>
            <person name="Traeger S."/>
            <person name="Wang M."/>
            <person name="Zifcakova L."/>
            <person name="Wipf D."/>
            <person name="Zambonelli A."/>
            <person name="Paolocci F."/>
            <person name="Nowrousian M."/>
            <person name="Ottonello S."/>
            <person name="Baldrian P."/>
            <person name="Spatafora J.W."/>
            <person name="Henrissat B."/>
            <person name="Nagy L.G."/>
            <person name="Aury J.M."/>
            <person name="Wincker P."/>
            <person name="Grigoriev I.V."/>
            <person name="Bonfante P."/>
            <person name="Martin F.M."/>
        </authorList>
    </citation>
    <scope>NUCLEOTIDE SEQUENCE [LARGE SCALE GENOMIC DNA]</scope>
    <source>
        <strain evidence="3 4">RN42</strain>
    </source>
</reference>
<dbReference type="AlphaFoldDB" id="A0A3N4I4H9"/>
<sequence>MRELQPVSSLCRLTADIFAQAYDDNVSLDSTLQSALEDLRIRFLSWGGNVGAFAPGNASIDYRLREDPDIEELLGSLLVQLNDDLRKALAPALESVLEEDEDDMESDDEEREYGRGMCSQSNDGMAAVITNDNISDIHSSSSSSVMSGSTDTCGSSSCSDGLNNGKAGTGHGYALVKRMEKAVGKLHQLSAVLRKTVSVNEDARIRAFIERRRDKDDKEQADLQTHARWYLGHCFPNMDQFLKDRLVDTIVFRRMMLLYRERHHRKLQQGYKCLPPPLLQVPGIVNSEELLEHVTTLASSDSTASSNHGRHTTASAFGSSALLSETNASSVDRDVFAAQQHGREGIINRHAVSVITRTGVIRRGKLDIPSAPKAQLKEGKSATCPFCFHVIEEEEVKQTSWPRHVLKDLRPYICLFPNCEQSQALFRTPEDWLAHIQTRHATVWCCLNPQHQSTTYGSGQALKEHFALQHPELSKEQANRLITNAAVAIPDVFSVLSKEMEMEAGVCPFCKTKPDASELLLNERKDGQEVEKPTVLYHHILQHLEALALKSLPETDLAEDASTDGSDGHTSLAQNSAGTRQAPSFTAELESAHYSDQKTEEITNLMSNFEDIPDMDFSMQEKYAKVITLVTGGLQRRDPSQNHLDIIKNDKILQHILMHQKQKTPVFRGSDVPFPPEGETRDGESEQSRSDASNLFPNIDSQYPTVGGVAGTPITAPAQPSPTSTADAPLPAEAKTMDGTSEQSRSDASDCLSDIDLQHPSAEGAPGTPIASSVQLSPQHMAAADALNFRGYQGNPRFDILLIKIGQPYLKTWGELKSFISEGPNHMQDDQRKQTLAFISKCQHAHVQLVLQSRQADTGELSSSQGLQRTISAEKLRWPPSTLPNRQFMQDTDVASVEASTTRGWNLGAVSQQESPATPFMKAIILDGIKREQKEARQRQEDRVLAESMPQVSEAQNQTADGIATFGETSPSAIVCPFCDFQNHNADVVELHISTMHNPEPTQTSPLTTTSVRFEGGEDGLIMAAEGFRQTSRQSETTKPAHGKASGVVPTASNHVLGPTKSSMWQDKLQRMQY</sequence>
<feature type="region of interest" description="Disordered" evidence="1">
    <location>
        <begin position="97"/>
        <end position="122"/>
    </location>
</feature>
<evidence type="ECO:0000313" key="4">
    <source>
        <dbReference type="Proteomes" id="UP000275078"/>
    </source>
</evidence>
<name>A0A3N4I4H9_ASCIM</name>
<evidence type="ECO:0000313" key="3">
    <source>
        <dbReference type="EMBL" id="RPA81003.1"/>
    </source>
</evidence>
<accession>A0A3N4I4H9</accession>
<feature type="region of interest" description="Disordered" evidence="1">
    <location>
        <begin position="1030"/>
        <end position="1069"/>
    </location>
</feature>
<protein>
    <recommendedName>
        <fullName evidence="2">C2H2-type domain-containing protein</fullName>
    </recommendedName>
</protein>
<evidence type="ECO:0000256" key="1">
    <source>
        <dbReference type="SAM" id="MobiDB-lite"/>
    </source>
</evidence>
<feature type="compositionally biased region" description="Acidic residues" evidence="1">
    <location>
        <begin position="97"/>
        <end position="111"/>
    </location>
</feature>
<keyword evidence="4" id="KW-1185">Reference proteome</keyword>
<dbReference type="PANTHER" id="PTHR35391">
    <property type="entry name" value="C2H2-TYPE DOMAIN-CONTAINING PROTEIN-RELATED"/>
    <property type="match status" value="1"/>
</dbReference>
<dbReference type="STRING" id="1160509.A0A3N4I4H9"/>
<gene>
    <name evidence="3" type="ORF">BJ508DRAFT_118081</name>
</gene>
<feature type="region of interest" description="Disordered" evidence="1">
    <location>
        <begin position="558"/>
        <end position="582"/>
    </location>
</feature>
<feature type="compositionally biased region" description="Basic and acidic residues" evidence="1">
    <location>
        <begin position="678"/>
        <end position="689"/>
    </location>
</feature>
<feature type="compositionally biased region" description="Polar residues" evidence="1">
    <location>
        <begin position="690"/>
        <end position="704"/>
    </location>
</feature>
<proteinExistence type="predicted"/>
<evidence type="ECO:0000259" key="2">
    <source>
        <dbReference type="SMART" id="SM00355"/>
    </source>
</evidence>
<dbReference type="OrthoDB" id="20872at2759"/>
<feature type="domain" description="C2H2-type" evidence="2">
    <location>
        <begin position="412"/>
        <end position="440"/>
    </location>
</feature>